<dbReference type="EMBL" id="AB924613">
    <property type="protein sequence ID" value="BAT24454.1"/>
    <property type="molecule type" value="Genomic_DNA"/>
</dbReference>
<protein>
    <submittedName>
        <fullName evidence="1">Uncharacterized protein</fullName>
    </submittedName>
</protein>
<name>A0A0P0YT62_9ENTR</name>
<dbReference type="SUPFAM" id="SSF51126">
    <property type="entry name" value="Pectin lyase-like"/>
    <property type="match status" value="1"/>
</dbReference>
<dbReference type="AlphaFoldDB" id="A0A0P0YT62"/>
<proteinExistence type="predicted"/>
<accession>A0A0P0YT62</accession>
<evidence type="ECO:0000313" key="1">
    <source>
        <dbReference type="EMBL" id="BAT24454.1"/>
    </source>
</evidence>
<sequence length="643" mass="72558">MPSISRRTLFKYFVPSMLPSLLIEASANVSQPRENDGDLERTIKNNKVIYVKTIDELRMLEPQSDGQIVYLSIRNIDGQLINDGFLFSDKNDKQSLDDGFLNFVTAKNNRWKRSLSEGLNLSWFGLFNGGDISKPWMKAIEYIIECLRSVGNKGLPRIIINAGEYIVKETIYIPPFISTVFNGKIILHVASEFSGDESVLWIKGVSKFRPYTDGRIFTLAGAGGDMHINGGHNRKLTGLKIGNTDSDNYFTNRTGECPCYISNINITGFDTGVGFTGYDCYLIHFDSVTSSINNTNIATLDNKNINSGERISFSNCNFFGGGRRNGHLYIDNKQFDLQFSNCSFDYSSTDFLKFGEYASWSTVKFNQCHFEGVENYIINASSPRTSPVNVKFNDCSFLPTGRYGSKISNSPSRKLFLLGNGCYCEINGLDLRVTEFPTDRNILMCESDRLVVTSITRVIYPVIPSLAHIKNRNFNFENEHIGSILNKEKSIDSYYCSYNDNVYGVIERDVVNKSMLKLKINNTTERGSIKFGIKESLPICTRRIYTSTISIGFSSVQNITVVHFMSWFDIENRIISVEKYEYSLNKPLQKIAFNNVDSKIQKVVPTISKYWSPPAGAVYLKVDASISNLKNDISIVSFFVGEI</sequence>
<reference evidence="1" key="1">
    <citation type="submission" date="2014-04" db="EMBL/GenBank/DDBJ databases">
        <authorList>
            <person name="Harrison E."/>
        </authorList>
    </citation>
    <scope>NUCLEOTIDE SEQUENCE</scope>
    <source>
        <strain evidence="1">3454-70</strain>
    </source>
</reference>
<organism evidence="1">
    <name type="scientific">Klebsiella sp. 3454-70</name>
    <dbReference type="NCBI Taxonomy" id="1497843"/>
    <lineage>
        <taxon>Bacteria</taxon>
        <taxon>Pseudomonadati</taxon>
        <taxon>Pseudomonadota</taxon>
        <taxon>Gammaproteobacteria</taxon>
        <taxon>Enterobacterales</taxon>
        <taxon>Enterobacteriaceae</taxon>
        <taxon>Klebsiella/Raoultella group</taxon>
        <taxon>Klebsiella</taxon>
    </lineage>
</organism>
<reference evidence="1" key="2">
    <citation type="journal article" date="2015" name="Sci. Rep.">
        <title>Genetic analysis of capsular polysaccharide synthesis gene clusters in 79 capsular types of Klebsiella spp.</title>
        <authorList>
            <person name="Pan Y.J."/>
            <person name="Lin T.L."/>
            <person name="Chen C.T."/>
            <person name="Chen Y.Y."/>
            <person name="Hsieh P.F."/>
            <person name="Hsu C.R."/>
            <person name="Wu M.C."/>
            <person name="Wang J.T."/>
        </authorList>
    </citation>
    <scope>NUCLEOTIDE SEQUENCE</scope>
    <source>
        <strain evidence="1">3454-70</strain>
    </source>
</reference>
<dbReference type="InterPro" id="IPR011050">
    <property type="entry name" value="Pectin_lyase_fold/virulence"/>
</dbReference>